<evidence type="ECO:0000313" key="1">
    <source>
        <dbReference type="EMBL" id="KAI3702235.1"/>
    </source>
</evidence>
<reference evidence="1 2" key="2">
    <citation type="journal article" date="2022" name="Mol. Ecol. Resour.">
        <title>The genomes of chicory, endive, great burdock and yacon provide insights into Asteraceae paleo-polyploidization history and plant inulin production.</title>
        <authorList>
            <person name="Fan W."/>
            <person name="Wang S."/>
            <person name="Wang H."/>
            <person name="Wang A."/>
            <person name="Jiang F."/>
            <person name="Liu H."/>
            <person name="Zhao H."/>
            <person name="Xu D."/>
            <person name="Zhang Y."/>
        </authorList>
    </citation>
    <scope>NUCLEOTIDE SEQUENCE [LARGE SCALE GENOMIC DNA]</scope>
    <source>
        <strain evidence="2">cv. Niubang</strain>
    </source>
</reference>
<reference evidence="2" key="1">
    <citation type="journal article" date="2022" name="Mol. Ecol. Resour.">
        <title>The genomes of chicory, endive, great burdock and yacon provide insights into Asteraceae palaeo-polyploidization history and plant inulin production.</title>
        <authorList>
            <person name="Fan W."/>
            <person name="Wang S."/>
            <person name="Wang H."/>
            <person name="Wang A."/>
            <person name="Jiang F."/>
            <person name="Liu H."/>
            <person name="Zhao H."/>
            <person name="Xu D."/>
            <person name="Zhang Y."/>
        </authorList>
    </citation>
    <scope>NUCLEOTIDE SEQUENCE [LARGE SCALE GENOMIC DNA]</scope>
    <source>
        <strain evidence="2">cv. Niubang</strain>
    </source>
</reference>
<comment type="caution">
    <text evidence="1">The sequence shown here is derived from an EMBL/GenBank/DDBJ whole genome shotgun (WGS) entry which is preliminary data.</text>
</comment>
<gene>
    <name evidence="1" type="ORF">L6452_27964</name>
</gene>
<organism evidence="1 2">
    <name type="scientific">Arctium lappa</name>
    <name type="common">Greater burdock</name>
    <name type="synonym">Lappa major</name>
    <dbReference type="NCBI Taxonomy" id="4217"/>
    <lineage>
        <taxon>Eukaryota</taxon>
        <taxon>Viridiplantae</taxon>
        <taxon>Streptophyta</taxon>
        <taxon>Embryophyta</taxon>
        <taxon>Tracheophyta</taxon>
        <taxon>Spermatophyta</taxon>
        <taxon>Magnoliopsida</taxon>
        <taxon>eudicotyledons</taxon>
        <taxon>Gunneridae</taxon>
        <taxon>Pentapetalae</taxon>
        <taxon>asterids</taxon>
        <taxon>campanulids</taxon>
        <taxon>Asterales</taxon>
        <taxon>Asteraceae</taxon>
        <taxon>Carduoideae</taxon>
        <taxon>Cardueae</taxon>
        <taxon>Arctiinae</taxon>
        <taxon>Arctium</taxon>
    </lineage>
</organism>
<name>A0ACB9A1H5_ARCLA</name>
<proteinExistence type="predicted"/>
<keyword evidence="2" id="KW-1185">Reference proteome</keyword>
<evidence type="ECO:0000313" key="2">
    <source>
        <dbReference type="Proteomes" id="UP001055879"/>
    </source>
</evidence>
<protein>
    <submittedName>
        <fullName evidence="1">Uncharacterized protein</fullName>
    </submittedName>
</protein>
<dbReference type="EMBL" id="CM042055">
    <property type="protein sequence ID" value="KAI3702235.1"/>
    <property type="molecule type" value="Genomic_DNA"/>
</dbReference>
<sequence length="159" mass="17790">MDAGVALTGNKNRDVVDLERSGCGGRVQRSDGGSLSAKFEIDPVLGRNRTRSFEIEPTLNRNRKDSEVVRKRISKCYGFLIAVRSQMSHRSHLVFVRSNNLVSSSESGRSKTKKEKSLAQDVKKLSSAVSSTHLLLRSKAILKVHSHNDFYIHNDLHDD</sequence>
<dbReference type="Proteomes" id="UP001055879">
    <property type="component" value="Linkage Group LG09"/>
</dbReference>
<accession>A0ACB9A1H5</accession>